<dbReference type="EMBL" id="CP000886">
    <property type="protein sequence ID" value="ABX66764.1"/>
    <property type="molecule type" value="Genomic_DNA"/>
</dbReference>
<protein>
    <submittedName>
        <fullName evidence="1">Uncharacterized protein</fullName>
    </submittedName>
</protein>
<sequence>MDIYDTEQQCLYSMDDQRIRHGGCFPVEDFIDGFWRPAQQYSDF</sequence>
<dbReference type="KEGG" id="spq:SPAB_01356"/>
<organism evidence="1 2">
    <name type="scientific">Salmonella paratyphi B (strain ATCC BAA-1250 / SPB7)</name>
    <dbReference type="NCBI Taxonomy" id="1016998"/>
    <lineage>
        <taxon>Bacteria</taxon>
        <taxon>Pseudomonadati</taxon>
        <taxon>Pseudomonadota</taxon>
        <taxon>Gammaproteobacteria</taxon>
        <taxon>Enterobacterales</taxon>
        <taxon>Enterobacteriaceae</taxon>
        <taxon>Salmonella</taxon>
    </lineage>
</organism>
<dbReference type="InterPro" id="IPR009954">
    <property type="entry name" value="DUF1482"/>
</dbReference>
<evidence type="ECO:0000313" key="1">
    <source>
        <dbReference type="EMBL" id="ABX66764.1"/>
    </source>
</evidence>
<dbReference type="Pfam" id="PF07358">
    <property type="entry name" value="DUF1482"/>
    <property type="match status" value="1"/>
</dbReference>
<name>A0A6C6Z0G0_SALPB</name>
<gene>
    <name evidence="1" type="ordered locus">SPAB_01356</name>
</gene>
<dbReference type="Proteomes" id="UP000008556">
    <property type="component" value="Chromosome"/>
</dbReference>
<reference evidence="1 2" key="1">
    <citation type="submission" date="2007-11" db="EMBL/GenBank/DDBJ databases">
        <authorList>
            <consortium name="The Salmonella enterica serovar Paratyphi B Genome Sequencing Project"/>
            <person name="McClelland M."/>
            <person name="Sanderson E.K."/>
            <person name="Porwollik S."/>
            <person name="Spieth J."/>
            <person name="Clifton W.S."/>
            <person name="Fulton R."/>
            <person name="Cordes M."/>
            <person name="Wollam A."/>
            <person name="Shah N."/>
            <person name="Pepin K."/>
            <person name="Bhonagiri V."/>
            <person name="Nash W."/>
            <person name="Johnson M."/>
            <person name="Thiruvilangam P."/>
            <person name="Wilson R."/>
        </authorList>
    </citation>
    <scope>NUCLEOTIDE SEQUENCE [LARGE SCALE GENOMIC DNA]</scope>
    <source>
        <strain evidence="2">ATCC BAA-1250 / SPB7</strain>
    </source>
</reference>
<proteinExistence type="predicted"/>
<accession>A0A6C6Z0G0</accession>
<evidence type="ECO:0000313" key="2">
    <source>
        <dbReference type="Proteomes" id="UP000008556"/>
    </source>
</evidence>
<dbReference type="AlphaFoldDB" id="A0A6C6Z0G0"/>